<feature type="transmembrane region" description="Helical" evidence="1">
    <location>
        <begin position="28"/>
        <end position="46"/>
    </location>
</feature>
<reference evidence="2 3" key="1">
    <citation type="submission" date="2020-05" db="EMBL/GenBank/DDBJ databases">
        <authorList>
            <person name="Khan S.A."/>
            <person name="Jeon C.O."/>
            <person name="Chun B.H."/>
        </authorList>
    </citation>
    <scope>NUCLEOTIDE SEQUENCE [LARGE SCALE GENOMIC DNA]</scope>
    <source>
        <strain evidence="2 3">S1162</strain>
    </source>
</reference>
<keyword evidence="3" id="KW-1185">Reference proteome</keyword>
<dbReference type="RefSeq" id="WP_175268801.1">
    <property type="nucleotide sequence ID" value="NZ_JABFCR010000002.1"/>
</dbReference>
<accession>A0ABX1VYZ8</accession>
<sequence length="105" mass="11483">MPDIISQDFIKVWQDRGINVLFYLLKKWYFLLSALIAGIIVGYYTMPIAKPVYTANISFVLSTGDSRGGNGLAGLAAQLGFDGTTAGEIICFLAIILSNYLNQEV</sequence>
<evidence type="ECO:0000313" key="2">
    <source>
        <dbReference type="EMBL" id="NNU33100.1"/>
    </source>
</evidence>
<evidence type="ECO:0000313" key="3">
    <source>
        <dbReference type="Proteomes" id="UP000566071"/>
    </source>
</evidence>
<dbReference type="EMBL" id="JABFCR010000002">
    <property type="protein sequence ID" value="NNU33100.1"/>
    <property type="molecule type" value="Genomic_DNA"/>
</dbReference>
<protein>
    <recommendedName>
        <fullName evidence="4">Polysaccharide chain length determinant N-terminal domain-containing protein</fullName>
    </recommendedName>
</protein>
<dbReference type="Proteomes" id="UP000566071">
    <property type="component" value="Unassembled WGS sequence"/>
</dbReference>
<name>A0ABX1VYZ8_9SPHI</name>
<keyword evidence="1" id="KW-1133">Transmembrane helix</keyword>
<evidence type="ECO:0008006" key="4">
    <source>
        <dbReference type="Google" id="ProtNLM"/>
    </source>
</evidence>
<comment type="caution">
    <text evidence="2">The sequence shown here is derived from an EMBL/GenBank/DDBJ whole genome shotgun (WGS) entry which is preliminary data.</text>
</comment>
<gene>
    <name evidence="2" type="ORF">HK413_00915</name>
</gene>
<evidence type="ECO:0000256" key="1">
    <source>
        <dbReference type="SAM" id="Phobius"/>
    </source>
</evidence>
<keyword evidence="1" id="KW-0472">Membrane</keyword>
<organism evidence="2 3">
    <name type="scientific">Mucilaginibacter humi</name>
    <dbReference type="NCBI Taxonomy" id="2732510"/>
    <lineage>
        <taxon>Bacteria</taxon>
        <taxon>Pseudomonadati</taxon>
        <taxon>Bacteroidota</taxon>
        <taxon>Sphingobacteriia</taxon>
        <taxon>Sphingobacteriales</taxon>
        <taxon>Sphingobacteriaceae</taxon>
        <taxon>Mucilaginibacter</taxon>
    </lineage>
</organism>
<proteinExistence type="predicted"/>
<keyword evidence="1" id="KW-0812">Transmembrane</keyword>